<keyword evidence="2" id="KW-0812">Transmembrane</keyword>
<accession>A0ABU8VRZ5</accession>
<organism evidence="3 4">
    <name type="scientific">Variovorax humicola</name>
    <dbReference type="NCBI Taxonomy" id="1769758"/>
    <lineage>
        <taxon>Bacteria</taxon>
        <taxon>Pseudomonadati</taxon>
        <taxon>Pseudomonadota</taxon>
        <taxon>Betaproteobacteria</taxon>
        <taxon>Burkholderiales</taxon>
        <taxon>Comamonadaceae</taxon>
        <taxon>Variovorax</taxon>
    </lineage>
</organism>
<name>A0ABU8VRZ5_9BURK</name>
<proteinExistence type="predicted"/>
<dbReference type="RefSeq" id="WP_340361628.1">
    <property type="nucleotide sequence ID" value="NZ_JBBKZV010000001.1"/>
</dbReference>
<feature type="region of interest" description="Disordered" evidence="1">
    <location>
        <begin position="1"/>
        <end position="20"/>
    </location>
</feature>
<evidence type="ECO:0000313" key="4">
    <source>
        <dbReference type="Proteomes" id="UP001363010"/>
    </source>
</evidence>
<evidence type="ECO:0000256" key="2">
    <source>
        <dbReference type="SAM" id="Phobius"/>
    </source>
</evidence>
<comment type="caution">
    <text evidence="3">The sequence shown here is derived from an EMBL/GenBank/DDBJ whole genome shotgun (WGS) entry which is preliminary data.</text>
</comment>
<gene>
    <name evidence="3" type="ORF">WKW80_00785</name>
</gene>
<dbReference type="Proteomes" id="UP001363010">
    <property type="component" value="Unassembled WGS sequence"/>
</dbReference>
<keyword evidence="4" id="KW-1185">Reference proteome</keyword>
<keyword evidence="2" id="KW-0472">Membrane</keyword>
<reference evidence="3 4" key="1">
    <citation type="submission" date="2024-03" db="EMBL/GenBank/DDBJ databases">
        <title>Novel species of the genus Variovorax.</title>
        <authorList>
            <person name="Liu Q."/>
            <person name="Xin Y.-H."/>
        </authorList>
    </citation>
    <scope>NUCLEOTIDE SEQUENCE [LARGE SCALE GENOMIC DNA]</scope>
    <source>
        <strain evidence="3 4">KACC 18501</strain>
    </source>
</reference>
<feature type="transmembrane region" description="Helical" evidence="2">
    <location>
        <begin position="121"/>
        <end position="140"/>
    </location>
</feature>
<dbReference type="EMBL" id="JBBKZV010000001">
    <property type="protein sequence ID" value="MEJ8820569.1"/>
    <property type="molecule type" value="Genomic_DNA"/>
</dbReference>
<evidence type="ECO:0000256" key="1">
    <source>
        <dbReference type="SAM" id="MobiDB-lite"/>
    </source>
</evidence>
<protein>
    <submittedName>
        <fullName evidence="3">Uncharacterized protein</fullName>
    </submittedName>
</protein>
<keyword evidence="2" id="KW-1133">Transmembrane helix</keyword>
<evidence type="ECO:0000313" key="3">
    <source>
        <dbReference type="EMBL" id="MEJ8820569.1"/>
    </source>
</evidence>
<sequence length="151" mass="16029">MEHDYTKSPEQLAEDARQTGRDAVDAAQGVTSDAAAIGREAFTSLEAAGHDAKALGRDALAKAAGIAHQARKVSDDAAETGRAYAKDAVNATGRKIIDWRTQFSRTGEYCSKLIADEPVKAVWIASIASSLLTALVITAARSGTRYRGYDD</sequence>